<proteinExistence type="predicted"/>
<dbReference type="SUPFAM" id="SSF53271">
    <property type="entry name" value="PRTase-like"/>
    <property type="match status" value="1"/>
</dbReference>
<comment type="caution">
    <text evidence="1">The sequence shown here is derived from an EMBL/GenBank/DDBJ whole genome shotgun (WGS) entry which is preliminary data.</text>
</comment>
<dbReference type="Proteomes" id="UP000469734">
    <property type="component" value="Unassembled WGS sequence"/>
</dbReference>
<evidence type="ECO:0000313" key="1">
    <source>
        <dbReference type="EMBL" id="MYM70648.1"/>
    </source>
</evidence>
<dbReference type="InterPro" id="IPR029057">
    <property type="entry name" value="PRTase-like"/>
</dbReference>
<gene>
    <name evidence="1" type="ORF">GTP56_00370</name>
</gene>
<name>A0A7X4GVV1_9BURK</name>
<dbReference type="EMBL" id="WWCR01000001">
    <property type="protein sequence ID" value="MYM70648.1"/>
    <property type="molecule type" value="Genomic_DNA"/>
</dbReference>
<dbReference type="RefSeq" id="WP_161048565.1">
    <property type="nucleotide sequence ID" value="NZ_WWCR01000001.1"/>
</dbReference>
<sequence length="237" mass="26020">MEQPPRFPWNHFPPVYIHAAESAVKTHPAYIAAKTGDSLAAMKLVADVMSQQVVKQLWRRFDGQSPVLLHVHAKPMAGKNSNAIPNALARALSAMCGWPRERRVIKANEVMHGGADGYERLQRQVIYSGRIAVGLNYLLVDDLIGHGGTLANLRGHIVAQKGYVIGATVLAGNDYAAELALSEAKLAALRRQHGHIEYWWRQRFGFGFESLTASESRFLSRARTAARICESLGAIAG</sequence>
<protein>
    <submittedName>
        <fullName evidence="1">Uncharacterized protein</fullName>
    </submittedName>
</protein>
<accession>A0A7X4GVV1</accession>
<organism evidence="1 2">
    <name type="scientific">Duganella margarita</name>
    <dbReference type="NCBI Taxonomy" id="2692170"/>
    <lineage>
        <taxon>Bacteria</taxon>
        <taxon>Pseudomonadati</taxon>
        <taxon>Pseudomonadota</taxon>
        <taxon>Betaproteobacteria</taxon>
        <taxon>Burkholderiales</taxon>
        <taxon>Oxalobacteraceae</taxon>
        <taxon>Telluria group</taxon>
        <taxon>Duganella</taxon>
    </lineage>
</organism>
<dbReference type="AlphaFoldDB" id="A0A7X4GVV1"/>
<reference evidence="1 2" key="1">
    <citation type="submission" date="2019-12" db="EMBL/GenBank/DDBJ databases">
        <title>Novel species isolated from a subtropical stream in China.</title>
        <authorList>
            <person name="Lu H."/>
        </authorList>
    </citation>
    <scope>NUCLEOTIDE SEQUENCE [LARGE SCALE GENOMIC DNA]</scope>
    <source>
        <strain evidence="1 2">FT134W</strain>
    </source>
</reference>
<evidence type="ECO:0000313" key="2">
    <source>
        <dbReference type="Proteomes" id="UP000469734"/>
    </source>
</evidence>